<proteinExistence type="predicted"/>
<reference evidence="1" key="1">
    <citation type="journal article" date="2016" name="Nat. Genet.">
        <title>A high-quality carrot genome assembly provides new insights into carotenoid accumulation and asterid genome evolution.</title>
        <authorList>
            <person name="Iorizzo M."/>
            <person name="Ellison S."/>
            <person name="Senalik D."/>
            <person name="Zeng P."/>
            <person name="Satapoomin P."/>
            <person name="Huang J."/>
            <person name="Bowman M."/>
            <person name="Iovene M."/>
            <person name="Sanseverino W."/>
            <person name="Cavagnaro P."/>
            <person name="Yildiz M."/>
            <person name="Macko-Podgorni A."/>
            <person name="Moranska E."/>
            <person name="Grzebelus E."/>
            <person name="Grzebelus D."/>
            <person name="Ashrafi H."/>
            <person name="Zheng Z."/>
            <person name="Cheng S."/>
            <person name="Spooner D."/>
            <person name="Van Deynze A."/>
            <person name="Simon P."/>
        </authorList>
    </citation>
    <scope>NUCLEOTIDE SEQUENCE</scope>
    <source>
        <tissue evidence="1">Leaf</tissue>
    </source>
</reference>
<sequence length="127" mass="14407">MSLLDSPVEIRENSIQFSMETEFCERPPRHSRRVVAEIHEEVLRYLPVTPSEYPRRELGSTSPNLHFTPRRLVNGFCDRMSNFLEFSFVKGITEKSDKGKAKGGLLSALQVEAGLLLLMSPFGIPLK</sequence>
<name>A0A175YMJ3_DAUCS</name>
<evidence type="ECO:0000313" key="1">
    <source>
        <dbReference type="EMBL" id="WOH11464.1"/>
    </source>
</evidence>
<gene>
    <name evidence="1" type="ORF">DCAR_0830951</name>
</gene>
<reference evidence="1" key="2">
    <citation type="submission" date="2022-03" db="EMBL/GenBank/DDBJ databases">
        <title>Draft title - Genomic analysis of global carrot germplasm unveils the trajectory of domestication and the origin of high carotenoid orange carrot.</title>
        <authorList>
            <person name="Iorizzo M."/>
            <person name="Ellison S."/>
            <person name="Senalik D."/>
            <person name="Macko-Podgorni A."/>
            <person name="Grzebelus D."/>
            <person name="Bostan H."/>
            <person name="Rolling W."/>
            <person name="Curaba J."/>
            <person name="Simon P."/>
        </authorList>
    </citation>
    <scope>NUCLEOTIDE SEQUENCE</scope>
    <source>
        <tissue evidence="1">Leaf</tissue>
    </source>
</reference>
<dbReference type="EMBL" id="CP093350">
    <property type="protein sequence ID" value="WOH11464.1"/>
    <property type="molecule type" value="Genomic_DNA"/>
</dbReference>
<dbReference type="AlphaFoldDB" id="A0A175YMJ3"/>
<dbReference type="Gramene" id="KZM84338">
    <property type="protein sequence ID" value="KZM84338"/>
    <property type="gene ID" value="DCAR_028368"/>
</dbReference>
<keyword evidence="2" id="KW-1185">Reference proteome</keyword>
<organism evidence="1 2">
    <name type="scientific">Daucus carota subsp. sativus</name>
    <name type="common">Carrot</name>
    <dbReference type="NCBI Taxonomy" id="79200"/>
    <lineage>
        <taxon>Eukaryota</taxon>
        <taxon>Viridiplantae</taxon>
        <taxon>Streptophyta</taxon>
        <taxon>Embryophyta</taxon>
        <taxon>Tracheophyta</taxon>
        <taxon>Spermatophyta</taxon>
        <taxon>Magnoliopsida</taxon>
        <taxon>eudicotyledons</taxon>
        <taxon>Gunneridae</taxon>
        <taxon>Pentapetalae</taxon>
        <taxon>asterids</taxon>
        <taxon>campanulids</taxon>
        <taxon>Apiales</taxon>
        <taxon>Apiaceae</taxon>
        <taxon>Apioideae</taxon>
        <taxon>Scandiceae</taxon>
        <taxon>Daucinae</taxon>
        <taxon>Daucus</taxon>
        <taxon>Daucus sect. Daucus</taxon>
    </lineage>
</organism>
<evidence type="ECO:0000313" key="2">
    <source>
        <dbReference type="Proteomes" id="UP000077755"/>
    </source>
</evidence>
<accession>A0A175YMJ3</accession>
<dbReference type="Proteomes" id="UP000077755">
    <property type="component" value="Chromosome 8"/>
</dbReference>
<protein>
    <submittedName>
        <fullName evidence="1">Uncharacterized protein</fullName>
    </submittedName>
</protein>